<protein>
    <recommendedName>
        <fullName evidence="3">FAD-binding domain-containing protein</fullName>
    </recommendedName>
</protein>
<dbReference type="SUPFAM" id="SSF51905">
    <property type="entry name" value="FAD/NAD(P)-binding domain"/>
    <property type="match status" value="1"/>
</dbReference>
<keyword evidence="2" id="KW-1185">Reference proteome</keyword>
<accession>A0A0M0JKS2</accession>
<sequence length="509" mass="54121">MAHDGFALTLRTKVKAARNDTVEEKNSAANAHHKAAARLRRREAQAFAASIGERKGARVAIVGAGPTGLWLAVLIARKHASFAKGPNGLVITRRHNAPTVDVFEKREKRRPGADERAHGARSIVLAITQQTSALLNRHLHSPHGFAPISRVGQIESVLLAEFERYAAAGFGRTQFGEEVSDPDELHARGYDVVFVASGRRHASDAWRAARGMESLVDSTSAATVLEFWGATPSSDLWASAAAAASRPIAPARLFVRPGADAGRGWIWLVGLPEPLSEKVRRGVQGGAQDGAHTPQKACALQAVLQAVLAEGAGARDGALSLPGAAATLEALAVLDTALKVQGARVGWTEAAYWRSANVVHAPSTVPSTAPIAAGLPRGPTLLIGDACCGRPFWLGSTLNGHFADLEVLVNEGTWHANSWAAEGVNAFGAYIERMRALRRCGEQRPPAEFRRPTAQESALVYHAPGRRGMHDAIAADLLRTAAAAARRLRARAVGVDRAEIVRTQRLSPA</sequence>
<dbReference type="OrthoDB" id="418976at2759"/>
<evidence type="ECO:0008006" key="3">
    <source>
        <dbReference type="Google" id="ProtNLM"/>
    </source>
</evidence>
<dbReference type="AlphaFoldDB" id="A0A0M0JKS2"/>
<reference evidence="2" key="1">
    <citation type="journal article" date="2015" name="PLoS Genet.">
        <title>Genome Sequence and Transcriptome Analyses of Chrysochromulina tobin: Metabolic Tools for Enhanced Algal Fitness in the Prominent Order Prymnesiales (Haptophyceae).</title>
        <authorList>
            <person name="Hovde B.T."/>
            <person name="Deodato C.R."/>
            <person name="Hunsperger H.M."/>
            <person name="Ryken S.A."/>
            <person name="Yost W."/>
            <person name="Jha R.K."/>
            <person name="Patterson J."/>
            <person name="Monnat R.J. Jr."/>
            <person name="Barlow S.B."/>
            <person name="Starkenburg S.R."/>
            <person name="Cattolico R.A."/>
        </authorList>
    </citation>
    <scope>NUCLEOTIDE SEQUENCE</scope>
    <source>
        <strain evidence="2">CCMP291</strain>
    </source>
</reference>
<organism evidence="1 2">
    <name type="scientific">Chrysochromulina tobinii</name>
    <dbReference type="NCBI Taxonomy" id="1460289"/>
    <lineage>
        <taxon>Eukaryota</taxon>
        <taxon>Haptista</taxon>
        <taxon>Haptophyta</taxon>
        <taxon>Prymnesiophyceae</taxon>
        <taxon>Prymnesiales</taxon>
        <taxon>Chrysochromulinaceae</taxon>
        <taxon>Chrysochromulina</taxon>
    </lineage>
</organism>
<name>A0A0M0JKS2_9EUKA</name>
<comment type="caution">
    <text evidence="1">The sequence shown here is derived from an EMBL/GenBank/DDBJ whole genome shotgun (WGS) entry which is preliminary data.</text>
</comment>
<dbReference type="InterPro" id="IPR036188">
    <property type="entry name" value="FAD/NAD-bd_sf"/>
</dbReference>
<proteinExistence type="predicted"/>
<gene>
    <name evidence="1" type="ORF">Ctob_002787</name>
</gene>
<dbReference type="EMBL" id="JWZX01002747">
    <property type="protein sequence ID" value="KOO27186.1"/>
    <property type="molecule type" value="Genomic_DNA"/>
</dbReference>
<evidence type="ECO:0000313" key="1">
    <source>
        <dbReference type="EMBL" id="KOO27186.1"/>
    </source>
</evidence>
<dbReference type="Proteomes" id="UP000037460">
    <property type="component" value="Unassembled WGS sequence"/>
</dbReference>
<evidence type="ECO:0000313" key="2">
    <source>
        <dbReference type="Proteomes" id="UP000037460"/>
    </source>
</evidence>
<feature type="non-terminal residue" evidence="1">
    <location>
        <position position="509"/>
    </location>
</feature>
<dbReference type="Gene3D" id="3.50.50.60">
    <property type="entry name" value="FAD/NAD(P)-binding domain"/>
    <property type="match status" value="1"/>
</dbReference>